<evidence type="ECO:0000256" key="4">
    <source>
        <dbReference type="SAM" id="MobiDB-lite"/>
    </source>
</evidence>
<evidence type="ECO:0000256" key="1">
    <source>
        <dbReference type="ARBA" id="ARBA00006836"/>
    </source>
</evidence>
<dbReference type="Gene3D" id="1.10.10.1890">
    <property type="entry name" value="Ska1 microtubule binding domain-like"/>
    <property type="match status" value="1"/>
</dbReference>
<comment type="similarity">
    <text evidence="1">Belongs to the SKA1 family.</text>
</comment>
<evidence type="ECO:0000256" key="2">
    <source>
        <dbReference type="ARBA" id="ARBA00047182"/>
    </source>
</evidence>
<dbReference type="GO" id="GO:0000278">
    <property type="term" value="P:mitotic cell cycle"/>
    <property type="evidence" value="ECO:0007669"/>
    <property type="project" value="TreeGrafter"/>
</dbReference>
<proteinExistence type="inferred from homology"/>
<dbReference type="Pfam" id="PF07160">
    <property type="entry name" value="SKA1"/>
    <property type="match status" value="1"/>
</dbReference>
<dbReference type="PANTHER" id="PTHR28573">
    <property type="entry name" value="SPINDLE AND KINETOCHORE-ASSOCIATED PROTEIN 1"/>
    <property type="match status" value="1"/>
</dbReference>
<evidence type="ECO:0000313" key="5">
    <source>
        <dbReference type="EMBL" id="PAV58726.1"/>
    </source>
</evidence>
<dbReference type="GO" id="GO:0000940">
    <property type="term" value="C:outer kinetochore"/>
    <property type="evidence" value="ECO:0007669"/>
    <property type="project" value="TreeGrafter"/>
</dbReference>
<sequence length="255" mass="29508">MDSSRALLQSIDEQQTSTSKFFNDIVVAREIDKLDASMVASLRLLESVINSAENDEKLQPERDAKLFAKYDHIIQQMNLKVNLSEKRKSPVSKEKKPNLVENAEDRNKENDPNSVKEDAEQEQDASAKKYRYMCLVTACEFASLQSYLKRSMKLDELNEVAIRFNDVFMEKTALLKKPYRQLNQREKEKVDKWREQITDKTGSGPFCLAEDLRAGLSDKARTHLDKAAIPCLRHLKRIRENRIGPKMYYFPMVGI</sequence>
<dbReference type="Proteomes" id="UP000218231">
    <property type="component" value="Unassembled WGS sequence"/>
</dbReference>
<feature type="region of interest" description="Disordered" evidence="4">
    <location>
        <begin position="84"/>
        <end position="122"/>
    </location>
</feature>
<reference evidence="5 6" key="1">
    <citation type="journal article" date="2017" name="Curr. Biol.">
        <title>Genome architecture and evolution of a unichromosomal asexual nematode.</title>
        <authorList>
            <person name="Fradin H."/>
            <person name="Zegar C."/>
            <person name="Gutwein M."/>
            <person name="Lucas J."/>
            <person name="Kovtun M."/>
            <person name="Corcoran D."/>
            <person name="Baugh L.R."/>
            <person name="Kiontke K."/>
            <person name="Gunsalus K."/>
            <person name="Fitch D.H."/>
            <person name="Piano F."/>
        </authorList>
    </citation>
    <scope>NUCLEOTIDE SEQUENCE [LARGE SCALE GENOMIC DNA]</scope>
    <source>
        <strain evidence="5">PF1309</strain>
    </source>
</reference>
<comment type="caution">
    <text evidence="5">The sequence shown here is derived from an EMBL/GenBank/DDBJ whole genome shotgun (WGS) entry which is preliminary data.</text>
</comment>
<dbReference type="GO" id="GO:0072686">
    <property type="term" value="C:mitotic spindle"/>
    <property type="evidence" value="ECO:0007669"/>
    <property type="project" value="TreeGrafter"/>
</dbReference>
<dbReference type="GO" id="GO:0007059">
    <property type="term" value="P:chromosome segregation"/>
    <property type="evidence" value="ECO:0007669"/>
    <property type="project" value="InterPro"/>
</dbReference>
<dbReference type="GO" id="GO:0008017">
    <property type="term" value="F:microtubule binding"/>
    <property type="evidence" value="ECO:0007669"/>
    <property type="project" value="InterPro"/>
</dbReference>
<dbReference type="OrthoDB" id="5962at2759"/>
<feature type="compositionally biased region" description="Basic and acidic residues" evidence="4">
    <location>
        <begin position="84"/>
        <end position="118"/>
    </location>
</feature>
<dbReference type="InterPro" id="IPR009829">
    <property type="entry name" value="SKA1"/>
</dbReference>
<dbReference type="GO" id="GO:0031110">
    <property type="term" value="P:regulation of microtubule polymerization or depolymerization"/>
    <property type="evidence" value="ECO:0007669"/>
    <property type="project" value="TreeGrafter"/>
</dbReference>
<gene>
    <name evidence="5" type="ORF">WR25_17600</name>
</gene>
<dbReference type="PANTHER" id="PTHR28573:SF1">
    <property type="entry name" value="SPINDLE AND KINETOCHORE-ASSOCIATED PROTEIN 1"/>
    <property type="match status" value="1"/>
</dbReference>
<evidence type="ECO:0000256" key="3">
    <source>
        <dbReference type="ARBA" id="ARBA00047202"/>
    </source>
</evidence>
<accession>A0A2A2JAE5</accession>
<dbReference type="STRING" id="2018661.A0A2A2JAE5"/>
<organism evidence="5 6">
    <name type="scientific">Diploscapter pachys</name>
    <dbReference type="NCBI Taxonomy" id="2018661"/>
    <lineage>
        <taxon>Eukaryota</taxon>
        <taxon>Metazoa</taxon>
        <taxon>Ecdysozoa</taxon>
        <taxon>Nematoda</taxon>
        <taxon>Chromadorea</taxon>
        <taxon>Rhabditida</taxon>
        <taxon>Rhabditina</taxon>
        <taxon>Rhabditomorpha</taxon>
        <taxon>Rhabditoidea</taxon>
        <taxon>Rhabditidae</taxon>
        <taxon>Diploscapter</taxon>
    </lineage>
</organism>
<dbReference type="InterPro" id="IPR042031">
    <property type="entry name" value="SKA1_MBD_sf"/>
</dbReference>
<keyword evidence="6" id="KW-1185">Reference proteome</keyword>
<dbReference type="GO" id="GO:0005876">
    <property type="term" value="C:spindle microtubule"/>
    <property type="evidence" value="ECO:0007669"/>
    <property type="project" value="TreeGrafter"/>
</dbReference>
<name>A0A2A2JAE5_9BILA</name>
<protein>
    <recommendedName>
        <fullName evidence="2">SKA complex subunit 1</fullName>
    </recommendedName>
    <alternativeName>
        <fullName evidence="3">Spindle and kinetochore-associated protein 1</fullName>
    </alternativeName>
</protein>
<evidence type="ECO:0000313" key="6">
    <source>
        <dbReference type="Proteomes" id="UP000218231"/>
    </source>
</evidence>
<dbReference type="AlphaFoldDB" id="A0A2A2JAE5"/>
<dbReference type="GO" id="GO:0051301">
    <property type="term" value="P:cell division"/>
    <property type="evidence" value="ECO:0007669"/>
    <property type="project" value="InterPro"/>
</dbReference>
<dbReference type="EMBL" id="LIAE01010561">
    <property type="protein sequence ID" value="PAV58726.1"/>
    <property type="molecule type" value="Genomic_DNA"/>
</dbReference>